<evidence type="ECO:0000313" key="2">
    <source>
        <dbReference type="EMBL" id="CAA7402441.1"/>
    </source>
</evidence>
<dbReference type="PANTHER" id="PTHR36892:SF1">
    <property type="entry name" value="OS05G0518200 PROTEIN"/>
    <property type="match status" value="1"/>
</dbReference>
<evidence type="ECO:0000313" key="3">
    <source>
        <dbReference type="Proteomes" id="UP000663760"/>
    </source>
</evidence>
<keyword evidence="3" id="KW-1185">Reference proteome</keyword>
<sequence length="288" mass="32520">MAVAFGGFSIREYAAGMRNADASKCWPFDGEVRENRLPPIHCRKYRWWSSELQIARSSEACERPTDAVEQPCAAVSCDVSARAAGGEEVNDGEPSLTSTNAAVADQPGVLFLSSKTSTADEDGEGQTGSPEKAKTRTPKKRSIVELFAVAPEVRDVGDEEKSDNGEVVIPEVEASKEDVDDEELDWCSMEEQRKRKKENMQMPMRKRTKKNFAKKIQAKERRVMKKMKNKKPRFLTKQQKRENSFTIDVAKKFDSITLVKNMNCGSLYYYNLENFLSGYQKNVLSLYV</sequence>
<dbReference type="EMBL" id="LR746272">
    <property type="protein sequence ID" value="CAA7402441.1"/>
    <property type="molecule type" value="Genomic_DNA"/>
</dbReference>
<feature type="region of interest" description="Disordered" evidence="1">
    <location>
        <begin position="116"/>
        <end position="139"/>
    </location>
</feature>
<feature type="region of interest" description="Disordered" evidence="1">
    <location>
        <begin position="192"/>
        <end position="214"/>
    </location>
</feature>
<gene>
    <name evidence="2" type="ORF">SI8410_09013119</name>
</gene>
<protein>
    <submittedName>
        <fullName evidence="2">Uncharacterized protein</fullName>
    </submittedName>
</protein>
<reference evidence="2" key="1">
    <citation type="submission" date="2020-02" db="EMBL/GenBank/DDBJ databases">
        <authorList>
            <person name="Scholz U."/>
            <person name="Mascher M."/>
            <person name="Fiebig A."/>
        </authorList>
    </citation>
    <scope>NUCLEOTIDE SEQUENCE</scope>
</reference>
<name>A0A7I8KXM9_SPIIN</name>
<dbReference type="Proteomes" id="UP000663760">
    <property type="component" value="Chromosome 9"/>
</dbReference>
<dbReference type="PANTHER" id="PTHR36892">
    <property type="entry name" value="OS01G0201800 PROTEIN"/>
    <property type="match status" value="1"/>
</dbReference>
<organism evidence="2 3">
    <name type="scientific">Spirodela intermedia</name>
    <name type="common">Intermediate duckweed</name>
    <dbReference type="NCBI Taxonomy" id="51605"/>
    <lineage>
        <taxon>Eukaryota</taxon>
        <taxon>Viridiplantae</taxon>
        <taxon>Streptophyta</taxon>
        <taxon>Embryophyta</taxon>
        <taxon>Tracheophyta</taxon>
        <taxon>Spermatophyta</taxon>
        <taxon>Magnoliopsida</taxon>
        <taxon>Liliopsida</taxon>
        <taxon>Araceae</taxon>
        <taxon>Lemnoideae</taxon>
        <taxon>Spirodela</taxon>
    </lineage>
</organism>
<evidence type="ECO:0000256" key="1">
    <source>
        <dbReference type="SAM" id="MobiDB-lite"/>
    </source>
</evidence>
<accession>A0A7I8KXM9</accession>
<feature type="compositionally biased region" description="Basic residues" evidence="1">
    <location>
        <begin position="204"/>
        <end position="213"/>
    </location>
</feature>
<proteinExistence type="predicted"/>
<dbReference type="AlphaFoldDB" id="A0A7I8KXM9"/>
<dbReference type="OrthoDB" id="736291at2759"/>